<dbReference type="GO" id="GO:0008168">
    <property type="term" value="F:methyltransferase activity"/>
    <property type="evidence" value="ECO:0007669"/>
    <property type="project" value="UniProtKB-KW"/>
</dbReference>
<keyword evidence="1" id="KW-0489">Methyltransferase</keyword>
<dbReference type="OrthoDB" id="46564at2759"/>
<dbReference type="PANTHER" id="PTHR14614">
    <property type="entry name" value="HEPATOCELLULAR CARCINOMA-ASSOCIATED ANTIGEN"/>
    <property type="match status" value="1"/>
</dbReference>
<evidence type="ECO:0000313" key="6">
    <source>
        <dbReference type="Proteomes" id="UP000838412"/>
    </source>
</evidence>
<accession>A0A8J9ZFY5</accession>
<evidence type="ECO:0000313" key="5">
    <source>
        <dbReference type="EMBL" id="CAH1253907.1"/>
    </source>
</evidence>
<organism evidence="5 6">
    <name type="scientific">Branchiostoma lanceolatum</name>
    <name type="common">Common lancelet</name>
    <name type="synonym">Amphioxus lanceolatum</name>
    <dbReference type="NCBI Taxonomy" id="7740"/>
    <lineage>
        <taxon>Eukaryota</taxon>
        <taxon>Metazoa</taxon>
        <taxon>Chordata</taxon>
        <taxon>Cephalochordata</taxon>
        <taxon>Leptocardii</taxon>
        <taxon>Amphioxiformes</taxon>
        <taxon>Branchiostomatidae</taxon>
        <taxon>Branchiostoma</taxon>
    </lineage>
</organism>
<dbReference type="Gene3D" id="3.40.50.150">
    <property type="entry name" value="Vaccinia Virus protein VP39"/>
    <property type="match status" value="1"/>
</dbReference>
<protein>
    <submittedName>
        <fullName evidence="5">METTL21A protein</fullName>
    </submittedName>
</protein>
<evidence type="ECO:0000256" key="2">
    <source>
        <dbReference type="ARBA" id="ARBA00022679"/>
    </source>
</evidence>
<evidence type="ECO:0000256" key="4">
    <source>
        <dbReference type="ARBA" id="ARBA00043988"/>
    </source>
</evidence>
<dbReference type="EMBL" id="OV696687">
    <property type="protein sequence ID" value="CAH1253907.1"/>
    <property type="molecule type" value="Genomic_DNA"/>
</dbReference>
<sequence>MAYAGGGDAEEEEEGEGMDPDLLKKIQDRYMPVKPDKLYSFRTISIGDIAVDLYCLHHVQSWENVELGEAVWPSAKILSRYLLDNPDMIRDVHVLELGCGPGLTGLVAAKLTSQPSSMVLTDNCPLVLEELVPRSIENNFPNTEDRPKCAYLHWGSDLPAFHQKYGSFDVILGADVIYWTEYVEPLIQTVSKLLSPKPSSCFITIYEERYLKAPDTTVPEMLNIAHKYDLTCTNISLDNNPEYQEARKQERCDFKLYSFMQKS</sequence>
<keyword evidence="3" id="KW-0949">S-adenosyl-L-methionine</keyword>
<dbReference type="GO" id="GO:0005634">
    <property type="term" value="C:nucleus"/>
    <property type="evidence" value="ECO:0007669"/>
    <property type="project" value="TreeGrafter"/>
</dbReference>
<evidence type="ECO:0000256" key="3">
    <source>
        <dbReference type="ARBA" id="ARBA00022691"/>
    </source>
</evidence>
<dbReference type="InterPro" id="IPR029063">
    <property type="entry name" value="SAM-dependent_MTases_sf"/>
</dbReference>
<dbReference type="GO" id="GO:0032259">
    <property type="term" value="P:methylation"/>
    <property type="evidence" value="ECO:0007669"/>
    <property type="project" value="UniProtKB-KW"/>
</dbReference>
<dbReference type="PANTHER" id="PTHR14614:SF164">
    <property type="entry name" value="HISTONE-ARGININE METHYLTRANSFERASE METTL23"/>
    <property type="match status" value="1"/>
</dbReference>
<dbReference type="Proteomes" id="UP000838412">
    <property type="component" value="Chromosome 2"/>
</dbReference>
<evidence type="ECO:0000256" key="1">
    <source>
        <dbReference type="ARBA" id="ARBA00022603"/>
    </source>
</evidence>
<comment type="similarity">
    <text evidence="4">Belongs to the methyltransferase superfamily. METTL23 family.</text>
</comment>
<name>A0A8J9ZFY5_BRALA</name>
<proteinExistence type="inferred from homology"/>
<dbReference type="InterPro" id="IPR019410">
    <property type="entry name" value="Methyltransf_16"/>
</dbReference>
<dbReference type="AlphaFoldDB" id="A0A8J9ZFY5"/>
<dbReference type="Pfam" id="PF10294">
    <property type="entry name" value="Methyltransf_16"/>
    <property type="match status" value="1"/>
</dbReference>
<dbReference type="CDD" id="cd02440">
    <property type="entry name" value="AdoMet_MTases"/>
    <property type="match status" value="1"/>
</dbReference>
<gene>
    <name evidence="5" type="primary">METTL21A</name>
    <name evidence="5" type="ORF">BLAG_LOCUS13504</name>
</gene>
<dbReference type="GO" id="GO:0005737">
    <property type="term" value="C:cytoplasm"/>
    <property type="evidence" value="ECO:0007669"/>
    <property type="project" value="TreeGrafter"/>
</dbReference>
<dbReference type="SUPFAM" id="SSF53335">
    <property type="entry name" value="S-adenosyl-L-methionine-dependent methyltransferases"/>
    <property type="match status" value="1"/>
</dbReference>
<keyword evidence="2" id="KW-0808">Transferase</keyword>
<reference evidence="5" key="1">
    <citation type="submission" date="2022-01" db="EMBL/GenBank/DDBJ databases">
        <authorList>
            <person name="Braso-Vives M."/>
        </authorList>
    </citation>
    <scope>NUCLEOTIDE SEQUENCE</scope>
</reference>
<keyword evidence="6" id="KW-1185">Reference proteome</keyword>